<evidence type="ECO:0000256" key="5">
    <source>
        <dbReference type="RuleBase" id="RU361157"/>
    </source>
</evidence>
<dbReference type="PIRSF" id="PIRSF006648">
    <property type="entry name" value="DrrB"/>
    <property type="match status" value="1"/>
</dbReference>
<feature type="transmembrane region" description="Helical" evidence="5">
    <location>
        <begin position="97"/>
        <end position="120"/>
    </location>
</feature>
<keyword evidence="2 5" id="KW-0812">Transmembrane</keyword>
<sequence length="246" mass="26023">MSNVLAIVWFDLKRFWASPLRIALGLTQPLLYLFVLGAALRSGTYAEVSGYQAYIFPGVVGLSLMFTAISAAVGIVHDRQTGLLNALLVSPVKRVEIAAGKIGAGAVVALVQSALLLPFSPTIGIGLTMPRLALLVMAMALASLAFSALGLALALPFQSVIVFPVVSNTLLLPMFFLSGALYPLDLAPDWIRLAAVFDPAAYAVDLMRGVLTTQFVVTPARSVATLAACLIAAGWLVVRRISRRNA</sequence>
<comment type="subcellular location">
    <subcellularLocation>
        <location evidence="5">Cell inner membrane</location>
        <topology evidence="5">Multi-pass membrane protein</topology>
    </subcellularLocation>
    <subcellularLocation>
        <location evidence="1">Membrane</location>
        <topology evidence="1">Multi-pass membrane protein</topology>
    </subcellularLocation>
</comment>
<dbReference type="InterPro" id="IPR000412">
    <property type="entry name" value="ABC_2_transport"/>
</dbReference>
<keyword evidence="3 5" id="KW-1133">Transmembrane helix</keyword>
<dbReference type="GO" id="GO:0140359">
    <property type="term" value="F:ABC-type transporter activity"/>
    <property type="evidence" value="ECO:0007669"/>
    <property type="project" value="InterPro"/>
</dbReference>
<evidence type="ECO:0000313" key="8">
    <source>
        <dbReference type="Proteomes" id="UP000272778"/>
    </source>
</evidence>
<feature type="transmembrane region" description="Helical" evidence="5">
    <location>
        <begin position="53"/>
        <end position="77"/>
    </location>
</feature>
<evidence type="ECO:0000259" key="6">
    <source>
        <dbReference type="PROSITE" id="PS51012"/>
    </source>
</evidence>
<evidence type="ECO:0000313" key="7">
    <source>
        <dbReference type="EMBL" id="RQH03878.1"/>
    </source>
</evidence>
<name>A0A3N6MK34_9BURK</name>
<evidence type="ECO:0000256" key="4">
    <source>
        <dbReference type="ARBA" id="ARBA00023136"/>
    </source>
</evidence>
<comment type="similarity">
    <text evidence="5">Belongs to the ABC-2 integral membrane protein family.</text>
</comment>
<dbReference type="EMBL" id="RQIS01000015">
    <property type="protein sequence ID" value="RQH03878.1"/>
    <property type="molecule type" value="Genomic_DNA"/>
</dbReference>
<dbReference type="Pfam" id="PF01061">
    <property type="entry name" value="ABC2_membrane"/>
    <property type="match status" value="1"/>
</dbReference>
<reference evidence="7 8" key="1">
    <citation type="submission" date="2018-11" db="EMBL/GenBank/DDBJ databases">
        <title>Paraburkholderia sp. DHOA04, isolated from soil.</title>
        <authorList>
            <person name="Gao Z.-H."/>
            <person name="Qiu L.-H."/>
            <person name="Fu J.-C."/>
        </authorList>
    </citation>
    <scope>NUCLEOTIDE SEQUENCE [LARGE SCALE GENOMIC DNA]</scope>
    <source>
        <strain evidence="7 8">DHOA04</strain>
    </source>
</reference>
<dbReference type="GO" id="GO:0043190">
    <property type="term" value="C:ATP-binding cassette (ABC) transporter complex"/>
    <property type="evidence" value="ECO:0007669"/>
    <property type="project" value="InterPro"/>
</dbReference>
<feature type="domain" description="ABC transmembrane type-2" evidence="6">
    <location>
        <begin position="20"/>
        <end position="241"/>
    </location>
</feature>
<feature type="transmembrane region" description="Helical" evidence="5">
    <location>
        <begin position="132"/>
        <end position="155"/>
    </location>
</feature>
<dbReference type="PANTHER" id="PTHR43229:SF2">
    <property type="entry name" value="NODULATION PROTEIN J"/>
    <property type="match status" value="1"/>
</dbReference>
<dbReference type="OrthoDB" id="9255971at2"/>
<dbReference type="PANTHER" id="PTHR43229">
    <property type="entry name" value="NODULATION PROTEIN J"/>
    <property type="match status" value="1"/>
</dbReference>
<organism evidence="7 8">
    <name type="scientific">Paraburkholderia dinghuensis</name>
    <dbReference type="NCBI Taxonomy" id="2305225"/>
    <lineage>
        <taxon>Bacteria</taxon>
        <taxon>Pseudomonadati</taxon>
        <taxon>Pseudomonadota</taxon>
        <taxon>Betaproteobacteria</taxon>
        <taxon>Burkholderiales</taxon>
        <taxon>Burkholderiaceae</taxon>
        <taxon>Paraburkholderia</taxon>
    </lineage>
</organism>
<keyword evidence="8" id="KW-1185">Reference proteome</keyword>
<dbReference type="PROSITE" id="PS51012">
    <property type="entry name" value="ABC_TM2"/>
    <property type="match status" value="1"/>
</dbReference>
<feature type="transmembrane region" description="Helical" evidence="5">
    <location>
        <begin position="20"/>
        <end position="41"/>
    </location>
</feature>
<feature type="transmembrane region" description="Helical" evidence="5">
    <location>
        <begin position="219"/>
        <end position="238"/>
    </location>
</feature>
<evidence type="ECO:0000256" key="1">
    <source>
        <dbReference type="ARBA" id="ARBA00004141"/>
    </source>
</evidence>
<dbReference type="Proteomes" id="UP000272778">
    <property type="component" value="Unassembled WGS sequence"/>
</dbReference>
<dbReference type="InterPro" id="IPR013525">
    <property type="entry name" value="ABC2_TM"/>
</dbReference>
<dbReference type="PRINTS" id="PR00164">
    <property type="entry name" value="ABC2TRNSPORT"/>
</dbReference>
<dbReference type="RefSeq" id="WP_124152768.1">
    <property type="nucleotide sequence ID" value="NZ_RQIS01000015.1"/>
</dbReference>
<feature type="transmembrane region" description="Helical" evidence="5">
    <location>
        <begin position="161"/>
        <end position="183"/>
    </location>
</feature>
<comment type="caution">
    <text evidence="7">The sequence shown here is derived from an EMBL/GenBank/DDBJ whole genome shotgun (WGS) entry which is preliminary data.</text>
</comment>
<protein>
    <recommendedName>
        <fullName evidence="5">Transport permease protein</fullName>
    </recommendedName>
</protein>
<accession>A0A3N6MK34</accession>
<evidence type="ECO:0000256" key="2">
    <source>
        <dbReference type="ARBA" id="ARBA00022692"/>
    </source>
</evidence>
<dbReference type="InterPro" id="IPR047817">
    <property type="entry name" value="ABC2_TM_bact-type"/>
</dbReference>
<dbReference type="AlphaFoldDB" id="A0A3N6MK34"/>
<gene>
    <name evidence="7" type="ORF">D1Y85_19765</name>
</gene>
<proteinExistence type="inferred from homology"/>
<keyword evidence="4 5" id="KW-0472">Membrane</keyword>
<evidence type="ECO:0000256" key="3">
    <source>
        <dbReference type="ARBA" id="ARBA00022989"/>
    </source>
</evidence>
<keyword evidence="5" id="KW-0813">Transport</keyword>
<dbReference type="InterPro" id="IPR051784">
    <property type="entry name" value="Nod_factor_ABC_transporter"/>
</dbReference>
<keyword evidence="5" id="KW-1003">Cell membrane</keyword>